<dbReference type="Gene3D" id="1.25.40.10">
    <property type="entry name" value="Tetratricopeptide repeat domain"/>
    <property type="match status" value="5"/>
</dbReference>
<dbReference type="Proteomes" id="UP000701853">
    <property type="component" value="Chromosome 3"/>
</dbReference>
<feature type="repeat" description="PPR" evidence="3">
    <location>
        <begin position="204"/>
        <end position="235"/>
    </location>
</feature>
<evidence type="ECO:0000313" key="5">
    <source>
        <dbReference type="Proteomes" id="UP000701853"/>
    </source>
</evidence>
<dbReference type="EMBL" id="JAHUZN010000003">
    <property type="protein sequence ID" value="KAG8498558.1"/>
    <property type="molecule type" value="Genomic_DNA"/>
</dbReference>
<organism evidence="4 5">
    <name type="scientific">Gossypium anomalum</name>
    <dbReference type="NCBI Taxonomy" id="47600"/>
    <lineage>
        <taxon>Eukaryota</taxon>
        <taxon>Viridiplantae</taxon>
        <taxon>Streptophyta</taxon>
        <taxon>Embryophyta</taxon>
        <taxon>Tracheophyta</taxon>
        <taxon>Spermatophyta</taxon>
        <taxon>Magnoliopsida</taxon>
        <taxon>eudicotyledons</taxon>
        <taxon>Gunneridae</taxon>
        <taxon>Pentapetalae</taxon>
        <taxon>rosids</taxon>
        <taxon>malvids</taxon>
        <taxon>Malvales</taxon>
        <taxon>Malvaceae</taxon>
        <taxon>Malvoideae</taxon>
        <taxon>Gossypium</taxon>
    </lineage>
</organism>
<feature type="repeat" description="PPR" evidence="3">
    <location>
        <begin position="274"/>
        <end position="308"/>
    </location>
</feature>
<comment type="similarity">
    <text evidence="1">Belongs to the PPR family. P subfamily.</text>
</comment>
<dbReference type="PANTHER" id="PTHR47447:SF28">
    <property type="entry name" value="PENTACOTRIPEPTIDE-REPEAT REGION OF PRORP DOMAIN-CONTAINING PROTEIN"/>
    <property type="match status" value="1"/>
</dbReference>
<feature type="repeat" description="PPR" evidence="3">
    <location>
        <begin position="365"/>
        <end position="399"/>
    </location>
</feature>
<feature type="repeat" description="PPR" evidence="3">
    <location>
        <begin position="169"/>
        <end position="203"/>
    </location>
</feature>
<proteinExistence type="inferred from homology"/>
<evidence type="ECO:0000256" key="1">
    <source>
        <dbReference type="ARBA" id="ARBA00007626"/>
    </source>
</evidence>
<dbReference type="OrthoDB" id="185373at2759"/>
<evidence type="ECO:0000313" key="4">
    <source>
        <dbReference type="EMBL" id="KAG8498558.1"/>
    </source>
</evidence>
<dbReference type="InterPro" id="IPR002885">
    <property type="entry name" value="PPR_rpt"/>
</dbReference>
<sequence>MTQSDCRVFGINYNRFIGVLLCSSRFDLVECYYFQMFPQGFFLTPFTYSRFISALCSVKNFNLIQLLLDDMDKLNYVPDIWAFNIHLNLLCTEKMIDLALERPDVVTYAIMIDGAYKVGRFNSAIGLWKEMVGKGLSPDNKACCALVVGLCEVEKVDLAYELVVECEPDLVTYNVLLNYFCNELMLQEADKLFKKIERSGIRPDVYSYNQMIKGLCNTNKPDKAYLLMVNKMEADVLVDAVSYNTVIKAFCKDGHIGKAYKLFEDMGKKGIAPDVVTFTTIIKNFLNKGSSGIAKTLLDRMSGMGLLPDCIFYTTIIDHLCKRGKGVGPDVISYNALINGFCKSKRVTEAIHLYEEMQSKGFSPDETTFKLIIGGLICEKKLSEACQVWDQMMEKSFTLDRALLAQNCMLHLSEVDKYSLCMIQITISHIYVPPDLFFPLGFSWNPCLALVVLHINHLLFSFEDMDKWSRLSVLWLDLNGASNHESKRWPA</sequence>
<feature type="repeat" description="PPR" evidence="3">
    <location>
        <begin position="239"/>
        <end position="273"/>
    </location>
</feature>
<comment type="caution">
    <text evidence="4">The sequence shown here is derived from an EMBL/GenBank/DDBJ whole genome shotgun (WGS) entry which is preliminary data.</text>
</comment>
<protein>
    <recommendedName>
        <fullName evidence="6">Pentatricopeptide repeat-containing protein</fullName>
    </recommendedName>
</protein>
<dbReference type="Pfam" id="PF13041">
    <property type="entry name" value="PPR_2"/>
    <property type="match status" value="4"/>
</dbReference>
<evidence type="ECO:0000256" key="2">
    <source>
        <dbReference type="ARBA" id="ARBA00022737"/>
    </source>
</evidence>
<name>A0A8J5YXR4_9ROSI</name>
<dbReference type="AlphaFoldDB" id="A0A8J5YXR4"/>
<keyword evidence="5" id="KW-1185">Reference proteome</keyword>
<dbReference type="NCBIfam" id="TIGR00756">
    <property type="entry name" value="PPR"/>
    <property type="match status" value="6"/>
</dbReference>
<dbReference type="PROSITE" id="PS51375">
    <property type="entry name" value="PPR"/>
    <property type="match status" value="7"/>
</dbReference>
<gene>
    <name evidence="4" type="ORF">CXB51_004868</name>
</gene>
<feature type="repeat" description="PPR" evidence="3">
    <location>
        <begin position="104"/>
        <end position="138"/>
    </location>
</feature>
<dbReference type="PANTHER" id="PTHR47447">
    <property type="entry name" value="OS03G0856100 PROTEIN"/>
    <property type="match status" value="1"/>
</dbReference>
<evidence type="ECO:0008006" key="6">
    <source>
        <dbReference type="Google" id="ProtNLM"/>
    </source>
</evidence>
<feature type="repeat" description="PPR" evidence="3">
    <location>
        <begin position="330"/>
        <end position="364"/>
    </location>
</feature>
<reference evidence="4 5" key="1">
    <citation type="journal article" date="2021" name="bioRxiv">
        <title>The Gossypium anomalum genome as a resource for cotton improvement and evolutionary analysis of hybrid incompatibility.</title>
        <authorList>
            <person name="Grover C.E."/>
            <person name="Yuan D."/>
            <person name="Arick M.A."/>
            <person name="Miller E.R."/>
            <person name="Hu G."/>
            <person name="Peterson D.G."/>
            <person name="Wendel J.F."/>
            <person name="Udall J.A."/>
        </authorList>
    </citation>
    <scope>NUCLEOTIDE SEQUENCE [LARGE SCALE GENOMIC DNA]</scope>
    <source>
        <strain evidence="4">JFW-Udall</strain>
        <tissue evidence="4">Leaf</tissue>
    </source>
</reference>
<keyword evidence="2" id="KW-0677">Repeat</keyword>
<evidence type="ECO:0000256" key="3">
    <source>
        <dbReference type="PROSITE-ProRule" id="PRU00708"/>
    </source>
</evidence>
<dbReference type="InterPro" id="IPR011990">
    <property type="entry name" value="TPR-like_helical_dom_sf"/>
</dbReference>
<accession>A0A8J5YXR4</accession>